<organism evidence="2">
    <name type="scientific">Culex pipiens</name>
    <name type="common">House mosquito</name>
    <dbReference type="NCBI Taxonomy" id="7175"/>
    <lineage>
        <taxon>Eukaryota</taxon>
        <taxon>Metazoa</taxon>
        <taxon>Ecdysozoa</taxon>
        <taxon>Arthropoda</taxon>
        <taxon>Hexapoda</taxon>
        <taxon>Insecta</taxon>
        <taxon>Pterygota</taxon>
        <taxon>Neoptera</taxon>
        <taxon>Endopterygota</taxon>
        <taxon>Diptera</taxon>
        <taxon>Nematocera</taxon>
        <taxon>Culicoidea</taxon>
        <taxon>Culicidae</taxon>
        <taxon>Culicinae</taxon>
        <taxon>Culicini</taxon>
        <taxon>Culex</taxon>
        <taxon>Culex</taxon>
    </lineage>
</organism>
<dbReference type="EMBL" id="HBUE01046289">
    <property type="protein sequence ID" value="CAG6462787.1"/>
    <property type="molecule type" value="Transcribed_RNA"/>
</dbReference>
<protein>
    <submittedName>
        <fullName evidence="2">(northern house mosquito) hypothetical protein</fullName>
    </submittedName>
</protein>
<evidence type="ECO:0000313" key="2">
    <source>
        <dbReference type="EMBL" id="CAG6462787.1"/>
    </source>
</evidence>
<sequence>MKIVLVSVLITIYFYTCAAQTVGNFDPLTFSRYFTNRQHFQRSASTDKMWPQRNLRQVRTELPGDVRIEAVSTTTLRTVVSPGMLLQSGIRPKYCGGVCPDGRVLAETGDHGKELRG</sequence>
<feature type="signal peptide" evidence="1">
    <location>
        <begin position="1"/>
        <end position="19"/>
    </location>
</feature>
<dbReference type="AlphaFoldDB" id="A0A8D8AY40"/>
<keyword evidence="1" id="KW-0732">Signal</keyword>
<evidence type="ECO:0000256" key="1">
    <source>
        <dbReference type="SAM" id="SignalP"/>
    </source>
</evidence>
<feature type="chain" id="PRO_5034066040" evidence="1">
    <location>
        <begin position="20"/>
        <end position="117"/>
    </location>
</feature>
<proteinExistence type="predicted"/>
<name>A0A8D8AY40_CULPI</name>
<accession>A0A8D8AY40</accession>
<reference evidence="2" key="1">
    <citation type="submission" date="2021-05" db="EMBL/GenBank/DDBJ databases">
        <authorList>
            <person name="Alioto T."/>
            <person name="Alioto T."/>
            <person name="Gomez Garrido J."/>
        </authorList>
    </citation>
    <scope>NUCLEOTIDE SEQUENCE</scope>
</reference>